<dbReference type="KEGG" id="cim:CIMG_06443"/>
<gene>
    <name evidence="1" type="ORF">CIMG_06443</name>
</gene>
<keyword evidence="2" id="KW-1185">Reference proteome</keyword>
<proteinExistence type="predicted"/>
<dbReference type="RefSeq" id="XP_001242547.1">
    <property type="nucleotide sequence ID" value="XM_001242546.1"/>
</dbReference>
<dbReference type="GeneID" id="4562075"/>
<organism evidence="1 2">
    <name type="scientific">Coccidioides immitis (strain RS)</name>
    <name type="common">Valley fever fungus</name>
    <dbReference type="NCBI Taxonomy" id="246410"/>
    <lineage>
        <taxon>Eukaryota</taxon>
        <taxon>Fungi</taxon>
        <taxon>Dikarya</taxon>
        <taxon>Ascomycota</taxon>
        <taxon>Pezizomycotina</taxon>
        <taxon>Eurotiomycetes</taxon>
        <taxon>Eurotiomycetidae</taxon>
        <taxon>Onygenales</taxon>
        <taxon>Onygenaceae</taxon>
        <taxon>Coccidioides</taxon>
    </lineage>
</organism>
<evidence type="ECO:0008006" key="3">
    <source>
        <dbReference type="Google" id="ProtNLM"/>
    </source>
</evidence>
<dbReference type="OrthoDB" id="4200957at2759"/>
<name>J3K850_COCIM</name>
<dbReference type="EMBL" id="GG704912">
    <property type="protein sequence ID" value="EAS30964.3"/>
    <property type="molecule type" value="Genomic_DNA"/>
</dbReference>
<accession>J3K850</accession>
<dbReference type="Proteomes" id="UP000001261">
    <property type="component" value="Unassembled WGS sequence"/>
</dbReference>
<reference evidence="2" key="1">
    <citation type="journal article" date="2009" name="Genome Res.">
        <title>Comparative genomic analyses of the human fungal pathogens Coccidioides and their relatives.</title>
        <authorList>
            <person name="Sharpton T.J."/>
            <person name="Stajich J.E."/>
            <person name="Rounsley S.D."/>
            <person name="Gardner M.J."/>
            <person name="Wortman J.R."/>
            <person name="Jordar V.S."/>
            <person name="Maiti R."/>
            <person name="Kodira C.D."/>
            <person name="Neafsey D.E."/>
            <person name="Zeng Q."/>
            <person name="Hung C.-Y."/>
            <person name="McMahan C."/>
            <person name="Muszewska A."/>
            <person name="Grynberg M."/>
            <person name="Mandel M.A."/>
            <person name="Kellner E.M."/>
            <person name="Barker B.M."/>
            <person name="Galgiani J.N."/>
            <person name="Orbach M.J."/>
            <person name="Kirkland T.N."/>
            <person name="Cole G.T."/>
            <person name="Henn M.R."/>
            <person name="Birren B.W."/>
            <person name="Taylor J.W."/>
        </authorList>
    </citation>
    <scope>NUCLEOTIDE SEQUENCE [LARGE SCALE GENOMIC DNA]</scope>
    <source>
        <strain evidence="2">RS</strain>
    </source>
</reference>
<dbReference type="OMA" id="HAPWEME"/>
<reference evidence="2" key="2">
    <citation type="journal article" date="2010" name="Genome Res.">
        <title>Population genomic sequencing of Coccidioides fungi reveals recent hybridization and transposon control.</title>
        <authorList>
            <person name="Neafsey D.E."/>
            <person name="Barker B.M."/>
            <person name="Sharpton T.J."/>
            <person name="Stajich J.E."/>
            <person name="Park D.J."/>
            <person name="Whiston E."/>
            <person name="Hung C.-Y."/>
            <person name="McMahan C."/>
            <person name="White J."/>
            <person name="Sykes S."/>
            <person name="Heiman D."/>
            <person name="Young S."/>
            <person name="Zeng Q."/>
            <person name="Abouelleil A."/>
            <person name="Aftuck L."/>
            <person name="Bessette D."/>
            <person name="Brown A."/>
            <person name="FitzGerald M."/>
            <person name="Lui A."/>
            <person name="Macdonald J.P."/>
            <person name="Priest M."/>
            <person name="Orbach M.J."/>
            <person name="Galgiani J.N."/>
            <person name="Kirkland T.N."/>
            <person name="Cole G.T."/>
            <person name="Birren B.W."/>
            <person name="Henn M.R."/>
            <person name="Taylor J.W."/>
            <person name="Rounsley S.D."/>
        </authorList>
    </citation>
    <scope>GENOME REANNOTATION</scope>
    <source>
        <strain evidence="2">RS</strain>
    </source>
</reference>
<evidence type="ECO:0000313" key="1">
    <source>
        <dbReference type="EMBL" id="EAS30964.3"/>
    </source>
</evidence>
<sequence length="418" mass="48342">MDAEKIIHKSRLECLPTELKQLILAAIPDVMSLRSAALCCWSMYQAFMGAEKLITPQVLTSQLNSELLHYALVAHEAAKHTVPWTPETAEAFISGFLSKSNPMLVPKPSRLSEALPIAGFYNLVQHFVDDFVSAMFSTPFGPANQEPGSWALSSSEVNRIEIAFYRFEIYCKLFKGGTDQDPFADHLPDQKEIFHKMFPPWEKQQLACVHDYLLERVKNVFRAALPSIPRWCEFLSLVQEGIYHGCIAYHLSQGLSYLHTLLSNPLIITTEDYDRPLRSTQLWFLEHSLIDIAARQYFTTESSNIAEVKRAFPHTSDLDTGPIDVWDWARRSRAYRPLVSNERPIPLRKWGYVMWDRARLDGWGVLRTTWGEREAYSVIQVMEIQRAQDKDLIDGIAQELHRERTRLYREQCRRLRRP</sequence>
<dbReference type="InParanoid" id="J3K850"/>
<dbReference type="VEuPathDB" id="FungiDB:CIMG_06443"/>
<protein>
    <recommendedName>
        <fullName evidence="3">F-box domain-containing protein</fullName>
    </recommendedName>
</protein>
<dbReference type="AlphaFoldDB" id="J3K850"/>
<evidence type="ECO:0000313" key="2">
    <source>
        <dbReference type="Proteomes" id="UP000001261"/>
    </source>
</evidence>